<dbReference type="PANTHER" id="PTHR30309:SF0">
    <property type="entry name" value="GLYCEROL-3-PHOSPHATE ACYLTRANSFERASE-RELATED"/>
    <property type="match status" value="1"/>
</dbReference>
<comment type="caution">
    <text evidence="11">The sequence shown here is derived from an EMBL/GenBank/DDBJ whole genome shotgun (WGS) entry which is preliminary data.</text>
</comment>
<dbReference type="GO" id="GO:0008654">
    <property type="term" value="P:phospholipid biosynthetic process"/>
    <property type="evidence" value="ECO:0007669"/>
    <property type="project" value="UniProtKB-UniRule"/>
</dbReference>
<evidence type="ECO:0000313" key="11">
    <source>
        <dbReference type="EMBL" id="TVU89953.1"/>
    </source>
</evidence>
<evidence type="ECO:0000256" key="4">
    <source>
        <dbReference type="ARBA" id="ARBA00022692"/>
    </source>
</evidence>
<comment type="catalytic activity">
    <reaction evidence="10">
        <text>an acyl phosphate + sn-glycerol 3-phosphate = a 1-acyl-sn-glycero-3-phosphate + phosphate</text>
        <dbReference type="Rhea" id="RHEA:34075"/>
        <dbReference type="ChEBI" id="CHEBI:43474"/>
        <dbReference type="ChEBI" id="CHEBI:57597"/>
        <dbReference type="ChEBI" id="CHEBI:57970"/>
        <dbReference type="ChEBI" id="CHEBI:59918"/>
        <dbReference type="EC" id="2.3.1.275"/>
    </reaction>
</comment>
<keyword evidence="8 10" id="KW-0594">Phospholipid biosynthesis</keyword>
<dbReference type="InterPro" id="IPR003811">
    <property type="entry name" value="G3P_acylTferase_PlsY"/>
</dbReference>
<evidence type="ECO:0000256" key="1">
    <source>
        <dbReference type="ARBA" id="ARBA00022475"/>
    </source>
</evidence>
<name>A0A558J8J2_9GAMM</name>
<evidence type="ECO:0000256" key="6">
    <source>
        <dbReference type="ARBA" id="ARBA00023098"/>
    </source>
</evidence>
<proteinExistence type="inferred from homology"/>
<feature type="transmembrane region" description="Helical" evidence="10">
    <location>
        <begin position="75"/>
        <end position="94"/>
    </location>
</feature>
<dbReference type="NCBIfam" id="TIGR00023">
    <property type="entry name" value="glycerol-3-phosphate 1-O-acyltransferase PlsY"/>
    <property type="match status" value="1"/>
</dbReference>
<comment type="pathway">
    <text evidence="10">Lipid metabolism; phospholipid metabolism.</text>
</comment>
<feature type="transmembrane region" description="Helical" evidence="10">
    <location>
        <begin position="106"/>
        <end position="128"/>
    </location>
</feature>
<keyword evidence="6 10" id="KW-0443">Lipid metabolism</keyword>
<evidence type="ECO:0000256" key="8">
    <source>
        <dbReference type="ARBA" id="ARBA00023209"/>
    </source>
</evidence>
<comment type="subcellular location">
    <subcellularLocation>
        <location evidence="10">Cell membrane</location>
        <topology evidence="10">Multi-pass membrane protein</topology>
    </subcellularLocation>
</comment>
<dbReference type="GO" id="GO:0043772">
    <property type="term" value="F:acyl-phosphate glycerol-3-phosphate acyltransferase activity"/>
    <property type="evidence" value="ECO:0007669"/>
    <property type="project" value="UniProtKB-UniRule"/>
</dbReference>
<evidence type="ECO:0000256" key="2">
    <source>
        <dbReference type="ARBA" id="ARBA00022516"/>
    </source>
</evidence>
<comment type="function">
    <text evidence="10">Catalyzes the transfer of an acyl group from acyl-phosphate (acyl-PO(4)) to glycerol-3-phosphate (G3P) to form lysophosphatidic acid (LPA). This enzyme utilizes acyl-phosphate as fatty acyl donor, but not acyl-CoA or acyl-ACP.</text>
</comment>
<dbReference type="AlphaFoldDB" id="A0A558J8J2"/>
<dbReference type="Pfam" id="PF02660">
    <property type="entry name" value="G3P_acyltransf"/>
    <property type="match status" value="1"/>
</dbReference>
<dbReference type="GO" id="GO:0005886">
    <property type="term" value="C:plasma membrane"/>
    <property type="evidence" value="ECO:0007669"/>
    <property type="project" value="UniProtKB-SubCell"/>
</dbReference>
<comment type="caution">
    <text evidence="10">Lacks conserved residue(s) required for the propagation of feature annotation.</text>
</comment>
<dbReference type="SMART" id="SM01207">
    <property type="entry name" value="G3P_acyltransf"/>
    <property type="match status" value="1"/>
</dbReference>
<keyword evidence="1 10" id="KW-1003">Cell membrane</keyword>
<feature type="transmembrane region" description="Helical" evidence="10">
    <location>
        <begin position="140"/>
        <end position="170"/>
    </location>
</feature>
<dbReference type="EMBL" id="VNFE01000003">
    <property type="protein sequence ID" value="TVU89953.1"/>
    <property type="molecule type" value="Genomic_DNA"/>
</dbReference>
<gene>
    <name evidence="10 11" type="primary">plsY</name>
    <name evidence="11" type="ORF">FQP89_11535</name>
</gene>
<dbReference type="RefSeq" id="WP_144811213.1">
    <property type="nucleotide sequence ID" value="NZ_VNFE01000003.1"/>
</dbReference>
<sequence>MGWIVLGYFSGSWLAALSVCRLAGVGDPRQHGSFNPGFSNVLRLYGPRLAAATLLLDALKAMPAVLGAKLTSCPVWLQGLVGLAVLLGHSFPLWHGFRGGKAVASAFGVLLVLVPYVALLSAVVWSLLAWRLKTAALASLLSALVAPLACIWLAPEYVMVVGGFSLLVLARHGLNIRRLRSGEEPPFRGS</sequence>
<evidence type="ECO:0000256" key="5">
    <source>
        <dbReference type="ARBA" id="ARBA00022989"/>
    </source>
</evidence>
<evidence type="ECO:0000313" key="12">
    <source>
        <dbReference type="Proteomes" id="UP000317288"/>
    </source>
</evidence>
<evidence type="ECO:0000256" key="10">
    <source>
        <dbReference type="HAMAP-Rule" id="MF_01043"/>
    </source>
</evidence>
<organism evidence="11 12">
    <name type="scientific">Vreelandella titanicae</name>
    <dbReference type="NCBI Taxonomy" id="664683"/>
    <lineage>
        <taxon>Bacteria</taxon>
        <taxon>Pseudomonadati</taxon>
        <taxon>Pseudomonadota</taxon>
        <taxon>Gammaproteobacteria</taxon>
        <taxon>Oceanospirillales</taxon>
        <taxon>Halomonadaceae</taxon>
        <taxon>Vreelandella</taxon>
    </lineage>
</organism>
<dbReference type="EC" id="2.3.1.275" evidence="10"/>
<evidence type="ECO:0000256" key="3">
    <source>
        <dbReference type="ARBA" id="ARBA00022679"/>
    </source>
</evidence>
<protein>
    <recommendedName>
        <fullName evidence="10">Glycerol-3-phosphate acyltransferase</fullName>
    </recommendedName>
    <alternativeName>
        <fullName evidence="10">Acyl-PO4 G3P acyltransferase</fullName>
    </alternativeName>
    <alternativeName>
        <fullName evidence="10">Acyl-phosphate--glycerol-3-phosphate acyltransferase</fullName>
    </alternativeName>
    <alternativeName>
        <fullName evidence="10">G3P acyltransferase</fullName>
        <shortName evidence="10">GPAT</shortName>
        <ecNumber evidence="10">2.3.1.275</ecNumber>
    </alternativeName>
    <alternativeName>
        <fullName evidence="10">Lysophosphatidic acid synthase</fullName>
        <shortName evidence="10">LPA synthase</shortName>
    </alternativeName>
</protein>
<dbReference type="UniPathway" id="UPA00085"/>
<evidence type="ECO:0000256" key="7">
    <source>
        <dbReference type="ARBA" id="ARBA00023136"/>
    </source>
</evidence>
<accession>A0A558J8J2</accession>
<keyword evidence="11" id="KW-0012">Acyltransferase</keyword>
<dbReference type="HAMAP" id="MF_01043">
    <property type="entry name" value="PlsY"/>
    <property type="match status" value="1"/>
</dbReference>
<dbReference type="Proteomes" id="UP000317288">
    <property type="component" value="Unassembled WGS sequence"/>
</dbReference>
<keyword evidence="5 10" id="KW-1133">Transmembrane helix</keyword>
<evidence type="ECO:0000256" key="9">
    <source>
        <dbReference type="ARBA" id="ARBA00023264"/>
    </source>
</evidence>
<keyword evidence="9 10" id="KW-1208">Phospholipid metabolism</keyword>
<reference evidence="11 12" key="1">
    <citation type="submission" date="2019-07" db="EMBL/GenBank/DDBJ databases">
        <title>Diversity of Bacteria from Kongsfjorden, Arctic.</title>
        <authorList>
            <person name="Yu Y."/>
        </authorList>
    </citation>
    <scope>NUCLEOTIDE SEQUENCE [LARGE SCALE GENOMIC DNA]</scope>
    <source>
        <strain evidence="11 12">SM1922</strain>
    </source>
</reference>
<keyword evidence="2 10" id="KW-0444">Lipid biosynthesis</keyword>
<comment type="subunit">
    <text evidence="10">Probably interacts with PlsX.</text>
</comment>
<dbReference type="PANTHER" id="PTHR30309">
    <property type="entry name" value="INNER MEMBRANE PROTEIN YGIH"/>
    <property type="match status" value="1"/>
</dbReference>
<keyword evidence="3 10" id="KW-0808">Transferase</keyword>
<keyword evidence="7 10" id="KW-0472">Membrane</keyword>
<comment type="similarity">
    <text evidence="10">Belongs to the PlsY family.</text>
</comment>
<keyword evidence="4 10" id="KW-0812">Transmembrane</keyword>